<dbReference type="SUPFAM" id="SSF101874">
    <property type="entry name" value="YceI-like"/>
    <property type="match status" value="1"/>
</dbReference>
<dbReference type="InterPro" id="IPR007372">
    <property type="entry name" value="Lipid/polyisoprenoid-bd_YceI"/>
</dbReference>
<proteinExistence type="predicted"/>
<feature type="signal peptide" evidence="1">
    <location>
        <begin position="1"/>
        <end position="18"/>
    </location>
</feature>
<organism evidence="3 4">
    <name type="scientific">Maribrevibacterium harenarium</name>
    <dbReference type="NCBI Taxonomy" id="2589817"/>
    <lineage>
        <taxon>Bacteria</taxon>
        <taxon>Pseudomonadati</taxon>
        <taxon>Pseudomonadota</taxon>
        <taxon>Gammaproteobacteria</taxon>
        <taxon>Oceanospirillales</taxon>
        <taxon>Oceanospirillaceae</taxon>
        <taxon>Maribrevibacterium</taxon>
    </lineage>
</organism>
<keyword evidence="4" id="KW-1185">Reference proteome</keyword>
<dbReference type="AlphaFoldDB" id="A0A501X2E0"/>
<gene>
    <name evidence="3" type="ORF">FJM67_03200</name>
</gene>
<protein>
    <recommendedName>
        <fullName evidence="2">Lipid/polyisoprenoid-binding YceI-like domain-containing protein</fullName>
    </recommendedName>
</protein>
<dbReference type="InterPro" id="IPR036761">
    <property type="entry name" value="TTHA0802/YceI-like_sf"/>
</dbReference>
<feature type="domain" description="Lipid/polyisoprenoid-binding YceI-like" evidence="2">
    <location>
        <begin position="20"/>
        <end position="175"/>
    </location>
</feature>
<dbReference type="OrthoDB" id="9811006at2"/>
<dbReference type="Gene3D" id="2.40.128.110">
    <property type="entry name" value="Lipid/polyisoprenoid-binding, YceI-like"/>
    <property type="match status" value="1"/>
</dbReference>
<accession>A0A501X2E0</accession>
<comment type="caution">
    <text evidence="3">The sequence shown here is derived from an EMBL/GenBank/DDBJ whole genome shotgun (WGS) entry which is preliminary data.</text>
</comment>
<feature type="chain" id="PRO_5021434437" description="Lipid/polyisoprenoid-binding YceI-like domain-containing protein" evidence="1">
    <location>
        <begin position="19"/>
        <end position="177"/>
    </location>
</feature>
<evidence type="ECO:0000256" key="1">
    <source>
        <dbReference type="SAM" id="SignalP"/>
    </source>
</evidence>
<dbReference type="EMBL" id="VFRR01000004">
    <property type="protein sequence ID" value="TPE54650.1"/>
    <property type="molecule type" value="Genomic_DNA"/>
</dbReference>
<name>A0A501X2E0_9GAMM</name>
<sequence>MKKLTLAALTLASSVAFAADYQVDAAHSAVTFEIGHLGVSTTAGRFNEFDGKFTYNENSGSVEFTVATASVDTNHEARDKHLRSPDFLDVKQFPTLTFKSSSFDGEKLVGDLTLHGVTKQVTFDVEKIGEGNDPWGGYRAGFEANATINRSDFGITYFIPGVSDATEITVFIEGIRQ</sequence>
<evidence type="ECO:0000259" key="2">
    <source>
        <dbReference type="SMART" id="SM00867"/>
    </source>
</evidence>
<keyword evidence="1" id="KW-0732">Signal</keyword>
<reference evidence="3 4" key="1">
    <citation type="submission" date="2019-06" db="EMBL/GenBank/DDBJ databases">
        <title>A novel bacterium of genus Marinomonas, isolated from coastal sand.</title>
        <authorList>
            <person name="Huang H."/>
            <person name="Mo K."/>
            <person name="Hu Y."/>
        </authorList>
    </citation>
    <scope>NUCLEOTIDE SEQUENCE [LARGE SCALE GENOMIC DNA]</scope>
    <source>
        <strain evidence="3 4">HB171799</strain>
    </source>
</reference>
<evidence type="ECO:0000313" key="3">
    <source>
        <dbReference type="EMBL" id="TPE54650.1"/>
    </source>
</evidence>
<dbReference type="PANTHER" id="PTHR34406">
    <property type="entry name" value="PROTEIN YCEI"/>
    <property type="match status" value="1"/>
</dbReference>
<dbReference type="PANTHER" id="PTHR34406:SF1">
    <property type="entry name" value="PROTEIN YCEI"/>
    <property type="match status" value="1"/>
</dbReference>
<evidence type="ECO:0000313" key="4">
    <source>
        <dbReference type="Proteomes" id="UP000315901"/>
    </source>
</evidence>
<dbReference type="RefSeq" id="WP_140587232.1">
    <property type="nucleotide sequence ID" value="NZ_VFRR01000004.1"/>
</dbReference>
<dbReference type="Pfam" id="PF04264">
    <property type="entry name" value="YceI"/>
    <property type="match status" value="1"/>
</dbReference>
<dbReference type="Proteomes" id="UP000315901">
    <property type="component" value="Unassembled WGS sequence"/>
</dbReference>
<dbReference type="SMART" id="SM00867">
    <property type="entry name" value="YceI"/>
    <property type="match status" value="1"/>
</dbReference>